<evidence type="ECO:0000256" key="13">
    <source>
        <dbReference type="ARBA" id="ARBA00042443"/>
    </source>
</evidence>
<evidence type="ECO:0000259" key="16">
    <source>
        <dbReference type="Pfam" id="PF00275"/>
    </source>
</evidence>
<protein>
    <recommendedName>
        <fullName evidence="12">UDP-N-acetylglucosamine 1-carboxyvinyltransferase</fullName>
        <ecNumber evidence="11">2.5.1.7</ecNumber>
    </recommendedName>
    <alternativeName>
        <fullName evidence="13">Enoylpyruvate transferase</fullName>
    </alternativeName>
    <alternativeName>
        <fullName evidence="14">UDP-N-acetylglucosamine enolpyruvyl transferase</fullName>
    </alternativeName>
</protein>
<keyword evidence="9" id="KW-0961">Cell wall biogenesis/degradation</keyword>
<evidence type="ECO:0000256" key="3">
    <source>
        <dbReference type="ARBA" id="ARBA00022490"/>
    </source>
</evidence>
<dbReference type="GO" id="GO:0008760">
    <property type="term" value="F:UDP-N-acetylglucosamine 1-carboxyvinyltransferase activity"/>
    <property type="evidence" value="ECO:0007669"/>
    <property type="project" value="UniProtKB-EC"/>
</dbReference>
<dbReference type="Pfam" id="PF00275">
    <property type="entry name" value="EPSP_synthase"/>
    <property type="match status" value="1"/>
</dbReference>
<comment type="caution">
    <text evidence="17">The sequence shown here is derived from an EMBL/GenBank/DDBJ whole genome shotgun (WGS) entry which is preliminary data.</text>
</comment>
<feature type="non-terminal residue" evidence="17">
    <location>
        <position position="210"/>
    </location>
</feature>
<comment type="pathway">
    <text evidence="2">Cell wall biogenesis; peptidoglycan biosynthesis.</text>
</comment>
<dbReference type="GO" id="GO:0051301">
    <property type="term" value="P:cell division"/>
    <property type="evidence" value="ECO:0007669"/>
    <property type="project" value="UniProtKB-KW"/>
</dbReference>
<evidence type="ECO:0000256" key="5">
    <source>
        <dbReference type="ARBA" id="ARBA00022679"/>
    </source>
</evidence>
<dbReference type="InterPro" id="IPR036968">
    <property type="entry name" value="Enolpyruvate_Tfrase_sf"/>
</dbReference>
<evidence type="ECO:0000256" key="6">
    <source>
        <dbReference type="ARBA" id="ARBA00022960"/>
    </source>
</evidence>
<dbReference type="Proteomes" id="UP000229362">
    <property type="component" value="Unassembled WGS sequence"/>
</dbReference>
<evidence type="ECO:0000256" key="8">
    <source>
        <dbReference type="ARBA" id="ARBA00023306"/>
    </source>
</evidence>
<dbReference type="InterPro" id="IPR050068">
    <property type="entry name" value="MurA_subfamily"/>
</dbReference>
<accession>A0A2M6W111</accession>
<gene>
    <name evidence="17" type="ORF">COU33_03345</name>
</gene>
<sequence>MAKFLVHGGKKLHGSIAVSSSKNATMGILCGAVMVRNTVILKDVPRIQEVDRMLELLESIGVTYAWKDTTTLHLDSSNTLTLANIDKDACTRTRSSIMLLGALANQATSYRLYKTGGCKLGERTVRPHMYALNTFGVSVTSRDTHYEVKNTAVKAADIVMYESGDTPTENAIMAAVLAPGKTTIAFASSNYMVQDLCYFLVQAGAKIEGI</sequence>
<proteinExistence type="inferred from homology"/>
<evidence type="ECO:0000256" key="4">
    <source>
        <dbReference type="ARBA" id="ARBA00022618"/>
    </source>
</evidence>
<dbReference type="EC" id="2.5.1.7" evidence="11"/>
<dbReference type="AlphaFoldDB" id="A0A2M6W111"/>
<dbReference type="InterPro" id="IPR001986">
    <property type="entry name" value="Enolpyruvate_Tfrase_dom"/>
</dbReference>
<evidence type="ECO:0000256" key="2">
    <source>
        <dbReference type="ARBA" id="ARBA00004752"/>
    </source>
</evidence>
<organism evidence="17 18">
    <name type="scientific">Candidatus Magasanikbacteria bacterium CG10_big_fil_rev_8_21_14_0_10_43_6</name>
    <dbReference type="NCBI Taxonomy" id="1974650"/>
    <lineage>
        <taxon>Bacteria</taxon>
        <taxon>Candidatus Magasanikiibacteriota</taxon>
    </lineage>
</organism>
<dbReference type="GO" id="GO:0071555">
    <property type="term" value="P:cell wall organization"/>
    <property type="evidence" value="ECO:0007669"/>
    <property type="project" value="UniProtKB-KW"/>
</dbReference>
<evidence type="ECO:0000256" key="10">
    <source>
        <dbReference type="ARBA" id="ARBA00038367"/>
    </source>
</evidence>
<name>A0A2M6W111_9BACT</name>
<comment type="similarity">
    <text evidence="10">Belongs to the EPSP synthase family. MurA subfamily.</text>
</comment>
<reference evidence="18" key="1">
    <citation type="submission" date="2017-09" db="EMBL/GenBank/DDBJ databases">
        <title>Depth-based differentiation of microbial function through sediment-hosted aquifers and enrichment of novel symbionts in the deep terrestrial subsurface.</title>
        <authorList>
            <person name="Probst A.J."/>
            <person name="Ladd B."/>
            <person name="Jarett J.K."/>
            <person name="Geller-Mcgrath D.E."/>
            <person name="Sieber C.M.K."/>
            <person name="Emerson J.B."/>
            <person name="Anantharaman K."/>
            <person name="Thomas B.C."/>
            <person name="Malmstrom R."/>
            <person name="Stieglmeier M."/>
            <person name="Klingl A."/>
            <person name="Woyke T."/>
            <person name="Ryan C.M."/>
            <person name="Banfield J.F."/>
        </authorList>
    </citation>
    <scope>NUCLEOTIDE SEQUENCE [LARGE SCALE GENOMIC DNA]</scope>
</reference>
<dbReference type="InterPro" id="IPR013792">
    <property type="entry name" value="RNA3'P_cycl/enolpyr_Trfase_a/b"/>
</dbReference>
<comment type="catalytic activity">
    <reaction evidence="15">
        <text>phosphoenolpyruvate + UDP-N-acetyl-alpha-D-glucosamine = UDP-N-acetyl-3-O-(1-carboxyvinyl)-alpha-D-glucosamine + phosphate</text>
        <dbReference type="Rhea" id="RHEA:18681"/>
        <dbReference type="ChEBI" id="CHEBI:43474"/>
        <dbReference type="ChEBI" id="CHEBI:57705"/>
        <dbReference type="ChEBI" id="CHEBI:58702"/>
        <dbReference type="ChEBI" id="CHEBI:68483"/>
        <dbReference type="EC" id="2.5.1.7"/>
    </reaction>
</comment>
<evidence type="ECO:0000313" key="18">
    <source>
        <dbReference type="Proteomes" id="UP000229362"/>
    </source>
</evidence>
<keyword evidence="3" id="KW-0963">Cytoplasm</keyword>
<keyword evidence="5 17" id="KW-0808">Transferase</keyword>
<evidence type="ECO:0000256" key="9">
    <source>
        <dbReference type="ARBA" id="ARBA00023316"/>
    </source>
</evidence>
<evidence type="ECO:0000256" key="14">
    <source>
        <dbReference type="ARBA" id="ARBA00042842"/>
    </source>
</evidence>
<evidence type="ECO:0000256" key="12">
    <source>
        <dbReference type="ARBA" id="ARBA00039754"/>
    </source>
</evidence>
<feature type="domain" description="Enolpyruvate transferase" evidence="16">
    <location>
        <begin position="7"/>
        <end position="209"/>
    </location>
</feature>
<evidence type="ECO:0000256" key="1">
    <source>
        <dbReference type="ARBA" id="ARBA00004496"/>
    </source>
</evidence>
<keyword evidence="7" id="KW-0573">Peptidoglycan synthesis</keyword>
<dbReference type="GO" id="GO:0005737">
    <property type="term" value="C:cytoplasm"/>
    <property type="evidence" value="ECO:0007669"/>
    <property type="project" value="UniProtKB-SubCell"/>
</dbReference>
<evidence type="ECO:0000256" key="7">
    <source>
        <dbReference type="ARBA" id="ARBA00022984"/>
    </source>
</evidence>
<dbReference type="EMBL" id="PFBZ01000144">
    <property type="protein sequence ID" value="PIT86410.1"/>
    <property type="molecule type" value="Genomic_DNA"/>
</dbReference>
<dbReference type="GO" id="GO:0009252">
    <property type="term" value="P:peptidoglycan biosynthetic process"/>
    <property type="evidence" value="ECO:0007669"/>
    <property type="project" value="UniProtKB-KW"/>
</dbReference>
<dbReference type="GO" id="GO:0008360">
    <property type="term" value="P:regulation of cell shape"/>
    <property type="evidence" value="ECO:0007669"/>
    <property type="project" value="UniProtKB-KW"/>
</dbReference>
<dbReference type="Gene3D" id="3.65.10.10">
    <property type="entry name" value="Enolpyruvate transferase domain"/>
    <property type="match status" value="1"/>
</dbReference>
<dbReference type="PANTHER" id="PTHR43783:SF1">
    <property type="entry name" value="UDP-N-ACETYLGLUCOSAMINE 1-CARBOXYVINYLTRANSFERASE"/>
    <property type="match status" value="1"/>
</dbReference>
<evidence type="ECO:0000256" key="15">
    <source>
        <dbReference type="ARBA" id="ARBA00047527"/>
    </source>
</evidence>
<evidence type="ECO:0000313" key="17">
    <source>
        <dbReference type="EMBL" id="PIT86410.1"/>
    </source>
</evidence>
<dbReference type="PANTHER" id="PTHR43783">
    <property type="entry name" value="UDP-N-ACETYLGLUCOSAMINE 1-CARBOXYVINYLTRANSFERASE"/>
    <property type="match status" value="1"/>
</dbReference>
<keyword evidence="6" id="KW-0133">Cell shape</keyword>
<keyword evidence="8" id="KW-0131">Cell cycle</keyword>
<dbReference type="SUPFAM" id="SSF55205">
    <property type="entry name" value="EPT/RTPC-like"/>
    <property type="match status" value="1"/>
</dbReference>
<keyword evidence="4" id="KW-0132">Cell division</keyword>
<evidence type="ECO:0000256" key="11">
    <source>
        <dbReference type="ARBA" id="ARBA00039108"/>
    </source>
</evidence>
<comment type="subcellular location">
    <subcellularLocation>
        <location evidence="1">Cytoplasm</location>
    </subcellularLocation>
</comment>